<dbReference type="Proteomes" id="UP000054893">
    <property type="component" value="Unassembled WGS sequence"/>
</dbReference>
<dbReference type="InterPro" id="IPR000182">
    <property type="entry name" value="GNAT_dom"/>
</dbReference>
<dbReference type="RefSeq" id="WP_060818693.1">
    <property type="nucleotide sequence ID" value="NZ_FCOC02000004.1"/>
</dbReference>
<evidence type="ECO:0000313" key="3">
    <source>
        <dbReference type="Proteomes" id="UP000054893"/>
    </source>
</evidence>
<dbReference type="InterPro" id="IPR050276">
    <property type="entry name" value="MshD_Acetyltransferase"/>
</dbReference>
<dbReference type="PANTHER" id="PTHR43617">
    <property type="entry name" value="L-AMINO ACID N-ACETYLTRANSFERASE"/>
    <property type="match status" value="1"/>
</dbReference>
<proteinExistence type="predicted"/>
<evidence type="ECO:0000259" key="1">
    <source>
        <dbReference type="PROSITE" id="PS51186"/>
    </source>
</evidence>
<dbReference type="PROSITE" id="PS51186">
    <property type="entry name" value="GNAT"/>
    <property type="match status" value="1"/>
</dbReference>
<feature type="domain" description="N-acetyltransferase" evidence="1">
    <location>
        <begin position="3"/>
        <end position="170"/>
    </location>
</feature>
<dbReference type="InterPro" id="IPR016181">
    <property type="entry name" value="Acyl_CoA_acyltransferase"/>
</dbReference>
<sequence length="175" mass="19050">MSFTIRRLTPADASAYRDLRLEGLEQHPAGFGSAYEDEADKPVAWFEQRLSGAAVFGGFLFRTEANAESLDGTAGLVVPLGAKVRHKGALFGMYVRPVARGTGLAAAVVQAVLDHARGVVDEIQLTVAPDNEAALRLYRKAGFAEYAREPRALKVDGKYHDSILMTLPFDLDHTF</sequence>
<dbReference type="SUPFAM" id="SSF55729">
    <property type="entry name" value="Acyl-CoA N-acyltransferases (Nat)"/>
    <property type="match status" value="1"/>
</dbReference>
<dbReference type="EMBL" id="FCOC02000004">
    <property type="protein sequence ID" value="SAL26709.1"/>
    <property type="molecule type" value="Genomic_DNA"/>
</dbReference>
<gene>
    <name evidence="2" type="ORF">AWB64_02215</name>
</gene>
<reference evidence="2 3" key="1">
    <citation type="submission" date="2016-01" db="EMBL/GenBank/DDBJ databases">
        <authorList>
            <person name="Oliw E.H."/>
        </authorList>
    </citation>
    <scope>NUCLEOTIDE SEQUENCE [LARGE SCALE GENOMIC DNA]</scope>
    <source>
        <strain evidence="2">LMG 22029</strain>
    </source>
</reference>
<accession>A0A158G4Z8</accession>
<keyword evidence="2" id="KW-0808">Transferase</keyword>
<dbReference type="GO" id="GO:0016747">
    <property type="term" value="F:acyltransferase activity, transferring groups other than amino-acyl groups"/>
    <property type="evidence" value="ECO:0007669"/>
    <property type="project" value="InterPro"/>
</dbReference>
<dbReference type="Pfam" id="PF00583">
    <property type="entry name" value="Acetyltransf_1"/>
    <property type="match status" value="1"/>
</dbReference>
<dbReference type="Gene3D" id="3.40.630.30">
    <property type="match status" value="1"/>
</dbReference>
<evidence type="ECO:0000313" key="2">
    <source>
        <dbReference type="EMBL" id="SAL26709.1"/>
    </source>
</evidence>
<name>A0A158G4Z8_CABSO</name>
<dbReference type="AlphaFoldDB" id="A0A158G4Z8"/>
<protein>
    <submittedName>
        <fullName evidence="2">Acetyltransferase</fullName>
    </submittedName>
</protein>
<dbReference type="OrthoDB" id="9799092at2"/>
<organism evidence="2 3">
    <name type="scientific">Caballeronia sordidicola</name>
    <name type="common">Burkholderia sordidicola</name>
    <dbReference type="NCBI Taxonomy" id="196367"/>
    <lineage>
        <taxon>Bacteria</taxon>
        <taxon>Pseudomonadati</taxon>
        <taxon>Pseudomonadota</taxon>
        <taxon>Betaproteobacteria</taxon>
        <taxon>Burkholderiales</taxon>
        <taxon>Burkholderiaceae</taxon>
        <taxon>Caballeronia</taxon>
    </lineage>
</organism>